<evidence type="ECO:0000313" key="3">
    <source>
        <dbReference type="Proteomes" id="UP000184300"/>
    </source>
</evidence>
<feature type="region of interest" description="Disordered" evidence="1">
    <location>
        <begin position="277"/>
        <end position="457"/>
    </location>
</feature>
<dbReference type="GeneID" id="34456663"/>
<dbReference type="OrthoDB" id="5398515at2759"/>
<sequence length="457" mass="50102">MTTTPPPPSTLRVPPSPRFGAGYDQYSPYATRHSVRLASQRVSRDSTPPPRFPALQVDGTKSAKEEQNNHDALEALSPPGSIHGSPRKKPSAGSQTLGLTHSLEDEDDNTSTLADPFASQHPHSQLQATRTNGMLPTPAKTPRKKAVADMGPTARTLFPPISRPKKSRKHTGFSLDSFNDDTAQNQTQIQIYTDSRDRIPDVAQSEESLFYKPPKETKTAQTPRNPPPAPSKKPKAVEAKQVKELKRDKEIDDAVKREDGMFYVFRGKKMFRKFADPVESDVEDDDDDLGLLASRPDLLDSSLTSRVRPLTRSSIKPRVLFPSAKDNTPQPDPANEVDEEAATDIEDHAKDTDDAATDVETQQRSATPPPKSNEETPSPGRSLRPRAKREDAAHETTPAFSEPKRKRVSPFDGWLRKKPTPAAAAPKSKKRDHEAVGSPGGPSTKKTRASRAAVSSS</sequence>
<feature type="region of interest" description="Disordered" evidence="1">
    <location>
        <begin position="1"/>
        <end position="245"/>
    </location>
</feature>
<keyword evidence="3" id="KW-1185">Reference proteome</keyword>
<dbReference type="RefSeq" id="XP_022402395.1">
    <property type="nucleotide sequence ID" value="XM_022540402.1"/>
</dbReference>
<feature type="compositionally biased region" description="Basic and acidic residues" evidence="1">
    <location>
        <begin position="235"/>
        <end position="245"/>
    </location>
</feature>
<evidence type="ECO:0000313" key="2">
    <source>
        <dbReference type="EMBL" id="OJJ85697.1"/>
    </source>
</evidence>
<feature type="compositionally biased region" description="Polar residues" evidence="1">
    <location>
        <begin position="174"/>
        <end position="193"/>
    </location>
</feature>
<feature type="compositionally biased region" description="Polar residues" evidence="1">
    <location>
        <begin position="121"/>
        <end position="134"/>
    </location>
</feature>
<name>A0A1L9VP47_ASPGL</name>
<gene>
    <name evidence="2" type="ORF">ASPGLDRAFT_123461</name>
</gene>
<protein>
    <submittedName>
        <fullName evidence="2">Uncharacterized protein</fullName>
    </submittedName>
</protein>
<feature type="compositionally biased region" description="Basic and acidic residues" evidence="1">
    <location>
        <begin position="61"/>
        <end position="73"/>
    </location>
</feature>
<feature type="compositionally biased region" description="Acidic residues" evidence="1">
    <location>
        <begin position="335"/>
        <end position="344"/>
    </location>
</feature>
<proteinExistence type="predicted"/>
<dbReference type="AlphaFoldDB" id="A0A1L9VP47"/>
<feature type="compositionally biased region" description="Pro residues" evidence="1">
    <location>
        <begin position="1"/>
        <end position="17"/>
    </location>
</feature>
<organism evidence="2 3">
    <name type="scientific">Aspergillus glaucus CBS 516.65</name>
    <dbReference type="NCBI Taxonomy" id="1160497"/>
    <lineage>
        <taxon>Eukaryota</taxon>
        <taxon>Fungi</taxon>
        <taxon>Dikarya</taxon>
        <taxon>Ascomycota</taxon>
        <taxon>Pezizomycotina</taxon>
        <taxon>Eurotiomycetes</taxon>
        <taxon>Eurotiomycetidae</taxon>
        <taxon>Eurotiales</taxon>
        <taxon>Aspergillaceae</taxon>
        <taxon>Aspergillus</taxon>
        <taxon>Aspergillus subgen. Aspergillus</taxon>
    </lineage>
</organism>
<dbReference type="Proteomes" id="UP000184300">
    <property type="component" value="Unassembled WGS sequence"/>
</dbReference>
<feature type="compositionally biased region" description="Acidic residues" evidence="1">
    <location>
        <begin position="278"/>
        <end position="289"/>
    </location>
</feature>
<accession>A0A1L9VP47</accession>
<reference evidence="3" key="1">
    <citation type="journal article" date="2017" name="Genome Biol.">
        <title>Comparative genomics reveals high biological diversity and specific adaptations in the industrially and medically important fungal genus Aspergillus.</title>
        <authorList>
            <person name="de Vries R.P."/>
            <person name="Riley R."/>
            <person name="Wiebenga A."/>
            <person name="Aguilar-Osorio G."/>
            <person name="Amillis S."/>
            <person name="Uchima C.A."/>
            <person name="Anderluh G."/>
            <person name="Asadollahi M."/>
            <person name="Askin M."/>
            <person name="Barry K."/>
            <person name="Battaglia E."/>
            <person name="Bayram O."/>
            <person name="Benocci T."/>
            <person name="Braus-Stromeyer S.A."/>
            <person name="Caldana C."/>
            <person name="Canovas D."/>
            <person name="Cerqueira G.C."/>
            <person name="Chen F."/>
            <person name="Chen W."/>
            <person name="Choi C."/>
            <person name="Clum A."/>
            <person name="Dos Santos R.A."/>
            <person name="Damasio A.R."/>
            <person name="Diallinas G."/>
            <person name="Emri T."/>
            <person name="Fekete E."/>
            <person name="Flipphi M."/>
            <person name="Freyberg S."/>
            <person name="Gallo A."/>
            <person name="Gournas C."/>
            <person name="Habgood R."/>
            <person name="Hainaut M."/>
            <person name="Harispe M.L."/>
            <person name="Henrissat B."/>
            <person name="Hilden K.S."/>
            <person name="Hope R."/>
            <person name="Hossain A."/>
            <person name="Karabika E."/>
            <person name="Karaffa L."/>
            <person name="Karanyi Z."/>
            <person name="Krasevec N."/>
            <person name="Kuo A."/>
            <person name="Kusch H."/>
            <person name="LaButti K."/>
            <person name="Lagendijk E.L."/>
            <person name="Lapidus A."/>
            <person name="Levasseur A."/>
            <person name="Lindquist E."/>
            <person name="Lipzen A."/>
            <person name="Logrieco A.F."/>
            <person name="MacCabe A."/>
            <person name="Maekelae M.R."/>
            <person name="Malavazi I."/>
            <person name="Melin P."/>
            <person name="Meyer V."/>
            <person name="Mielnichuk N."/>
            <person name="Miskei M."/>
            <person name="Molnar A.P."/>
            <person name="Mule G."/>
            <person name="Ngan C.Y."/>
            <person name="Orejas M."/>
            <person name="Orosz E."/>
            <person name="Ouedraogo J.P."/>
            <person name="Overkamp K.M."/>
            <person name="Park H.-S."/>
            <person name="Perrone G."/>
            <person name="Piumi F."/>
            <person name="Punt P.J."/>
            <person name="Ram A.F."/>
            <person name="Ramon A."/>
            <person name="Rauscher S."/>
            <person name="Record E."/>
            <person name="Riano-Pachon D.M."/>
            <person name="Robert V."/>
            <person name="Roehrig J."/>
            <person name="Ruller R."/>
            <person name="Salamov A."/>
            <person name="Salih N.S."/>
            <person name="Samson R.A."/>
            <person name="Sandor E."/>
            <person name="Sanguinetti M."/>
            <person name="Schuetze T."/>
            <person name="Sepcic K."/>
            <person name="Shelest E."/>
            <person name="Sherlock G."/>
            <person name="Sophianopoulou V."/>
            <person name="Squina F.M."/>
            <person name="Sun H."/>
            <person name="Susca A."/>
            <person name="Todd R.B."/>
            <person name="Tsang A."/>
            <person name="Unkles S.E."/>
            <person name="van de Wiele N."/>
            <person name="van Rossen-Uffink D."/>
            <person name="Oliveira J.V."/>
            <person name="Vesth T.C."/>
            <person name="Visser J."/>
            <person name="Yu J.-H."/>
            <person name="Zhou M."/>
            <person name="Andersen M.R."/>
            <person name="Archer D.B."/>
            <person name="Baker S.E."/>
            <person name="Benoit I."/>
            <person name="Brakhage A.A."/>
            <person name="Braus G.H."/>
            <person name="Fischer R."/>
            <person name="Frisvad J.C."/>
            <person name="Goldman G.H."/>
            <person name="Houbraken J."/>
            <person name="Oakley B."/>
            <person name="Pocsi I."/>
            <person name="Scazzocchio C."/>
            <person name="Seiboth B."/>
            <person name="vanKuyk P.A."/>
            <person name="Wortman J."/>
            <person name="Dyer P.S."/>
            <person name="Grigoriev I.V."/>
        </authorList>
    </citation>
    <scope>NUCLEOTIDE SEQUENCE [LARGE SCALE GENOMIC DNA]</scope>
    <source>
        <strain evidence="3">CBS 516.65</strain>
    </source>
</reference>
<dbReference type="VEuPathDB" id="FungiDB:ASPGLDRAFT_123461"/>
<evidence type="ECO:0000256" key="1">
    <source>
        <dbReference type="SAM" id="MobiDB-lite"/>
    </source>
</evidence>
<dbReference type="EMBL" id="KV878894">
    <property type="protein sequence ID" value="OJJ85697.1"/>
    <property type="molecule type" value="Genomic_DNA"/>
</dbReference>